<keyword evidence="2" id="KW-0238">DNA-binding</keyword>
<evidence type="ECO:0000259" key="4">
    <source>
        <dbReference type="PROSITE" id="PS50949"/>
    </source>
</evidence>
<organism evidence="5 6">
    <name type="scientific">Ferrovibrio xuzhouensis</name>
    <dbReference type="NCBI Taxonomy" id="1576914"/>
    <lineage>
        <taxon>Bacteria</taxon>
        <taxon>Pseudomonadati</taxon>
        <taxon>Pseudomonadota</taxon>
        <taxon>Alphaproteobacteria</taxon>
        <taxon>Rhodospirillales</taxon>
        <taxon>Rhodospirillaceae</taxon>
        <taxon>Ferrovibrio</taxon>
    </lineage>
</organism>
<evidence type="ECO:0000256" key="1">
    <source>
        <dbReference type="ARBA" id="ARBA00023015"/>
    </source>
</evidence>
<dbReference type="PANTHER" id="PTHR43537">
    <property type="entry name" value="TRANSCRIPTIONAL REGULATOR, GNTR FAMILY"/>
    <property type="match status" value="1"/>
</dbReference>
<evidence type="ECO:0000313" key="5">
    <source>
        <dbReference type="EMBL" id="MFC3677591.1"/>
    </source>
</evidence>
<dbReference type="InterPro" id="IPR036388">
    <property type="entry name" value="WH-like_DNA-bd_sf"/>
</dbReference>
<evidence type="ECO:0000313" key="6">
    <source>
        <dbReference type="Proteomes" id="UP001595711"/>
    </source>
</evidence>
<dbReference type="Pfam" id="PF07729">
    <property type="entry name" value="FCD"/>
    <property type="match status" value="1"/>
</dbReference>
<dbReference type="SUPFAM" id="SSF46785">
    <property type="entry name" value="Winged helix' DNA-binding domain"/>
    <property type="match status" value="1"/>
</dbReference>
<dbReference type="InterPro" id="IPR011711">
    <property type="entry name" value="GntR_C"/>
</dbReference>
<dbReference type="RefSeq" id="WP_379729161.1">
    <property type="nucleotide sequence ID" value="NZ_JBHRYJ010000005.1"/>
</dbReference>
<comment type="caution">
    <text evidence="5">The sequence shown here is derived from an EMBL/GenBank/DDBJ whole genome shotgun (WGS) entry which is preliminary data.</text>
</comment>
<protein>
    <submittedName>
        <fullName evidence="5">GntR family transcriptional regulator</fullName>
    </submittedName>
</protein>
<name>A0ABV7VJ98_9PROT</name>
<dbReference type="PANTHER" id="PTHR43537:SF20">
    <property type="entry name" value="HTH-TYPE TRANSCRIPTIONAL REPRESSOR GLAR"/>
    <property type="match status" value="1"/>
</dbReference>
<dbReference type="EMBL" id="JBHRYJ010000005">
    <property type="protein sequence ID" value="MFC3677591.1"/>
    <property type="molecule type" value="Genomic_DNA"/>
</dbReference>
<dbReference type="SUPFAM" id="SSF48008">
    <property type="entry name" value="GntR ligand-binding domain-like"/>
    <property type="match status" value="1"/>
</dbReference>
<dbReference type="SMART" id="SM00345">
    <property type="entry name" value="HTH_GNTR"/>
    <property type="match status" value="1"/>
</dbReference>
<keyword evidence="3" id="KW-0804">Transcription</keyword>
<dbReference type="InterPro" id="IPR008920">
    <property type="entry name" value="TF_FadR/GntR_C"/>
</dbReference>
<accession>A0ABV7VJ98</accession>
<dbReference type="SMART" id="SM00895">
    <property type="entry name" value="FCD"/>
    <property type="match status" value="1"/>
</dbReference>
<evidence type="ECO:0000256" key="2">
    <source>
        <dbReference type="ARBA" id="ARBA00023125"/>
    </source>
</evidence>
<gene>
    <name evidence="5" type="ORF">ACFOOQ_18700</name>
</gene>
<dbReference type="InterPro" id="IPR000524">
    <property type="entry name" value="Tscrpt_reg_HTH_GntR"/>
</dbReference>
<dbReference type="InterPro" id="IPR036390">
    <property type="entry name" value="WH_DNA-bd_sf"/>
</dbReference>
<dbReference type="Proteomes" id="UP001595711">
    <property type="component" value="Unassembled WGS sequence"/>
</dbReference>
<dbReference type="PROSITE" id="PS50949">
    <property type="entry name" value="HTH_GNTR"/>
    <property type="match status" value="1"/>
</dbReference>
<evidence type="ECO:0000256" key="3">
    <source>
        <dbReference type="ARBA" id="ARBA00023163"/>
    </source>
</evidence>
<proteinExistence type="predicted"/>
<dbReference type="Gene3D" id="1.10.10.10">
    <property type="entry name" value="Winged helix-like DNA-binding domain superfamily/Winged helix DNA-binding domain"/>
    <property type="match status" value="1"/>
</dbReference>
<keyword evidence="6" id="KW-1185">Reference proteome</keyword>
<dbReference type="Gene3D" id="1.20.120.530">
    <property type="entry name" value="GntR ligand-binding domain-like"/>
    <property type="match status" value="1"/>
</dbReference>
<reference evidence="6" key="1">
    <citation type="journal article" date="2019" name="Int. J. Syst. Evol. Microbiol.">
        <title>The Global Catalogue of Microorganisms (GCM) 10K type strain sequencing project: providing services to taxonomists for standard genome sequencing and annotation.</title>
        <authorList>
            <consortium name="The Broad Institute Genomics Platform"/>
            <consortium name="The Broad Institute Genome Sequencing Center for Infectious Disease"/>
            <person name="Wu L."/>
            <person name="Ma J."/>
        </authorList>
    </citation>
    <scope>NUCLEOTIDE SEQUENCE [LARGE SCALE GENOMIC DNA]</scope>
    <source>
        <strain evidence="6">KCTC 42182</strain>
    </source>
</reference>
<sequence>MVEAIYRQIRQDILSGKLKPGSKLRFADLKTSYDAGTSTLREALSRLTADCLVTVEGQRGFRVAPISLTELWDITKLRAEIESTALADSIEHGDDSWEANVLASLHRLSKYEDRDDTTPALLSEEGALLHKLFHMSLLSACPSVWRLRVLDLLYDQSERYRRLQTSYLPDYRNSPQEHRDLMEATIGRHKQRAVALLTLHLEKTAQSLATVEELWGPEARRQGQP</sequence>
<dbReference type="Pfam" id="PF00392">
    <property type="entry name" value="GntR"/>
    <property type="match status" value="1"/>
</dbReference>
<feature type="domain" description="HTH gntR-type" evidence="4">
    <location>
        <begin position="1"/>
        <end position="66"/>
    </location>
</feature>
<keyword evidence="1" id="KW-0805">Transcription regulation</keyword>